<sequence length="845" mass="95853">MESNQTVTCARAGSAPVEYLQWVIAYTAVQFAFYGLNAVCFLTSAYCLISRGVRGSRPRLGLLAATTVMFIGSTVFVVLDTIQSMYGARDAFGTLQEHDCSRLTRLSIAQNVVLRMMFMLSDVIVVWRAWVLWSANRIVRRCLIVCLTLTCSCLLADAAVVAWEQAVSYYANSALFSLLVTLPILVTNVTVTTTIGVRAIAHYRAMRSNIGSREYGQKVMRALLVLLWSGAAYCALCFVFFASGVTSNHGRRWGEFVGAIGASVSCTYPTLIIIWAALERDNDTEVQLQVMQSHGVQLTEKVTRPNDDGRLALKSRQWIGGSWPKTPQMRPRDPEIAVRVLKAAPTTPPHKRTFPSHFLLPGTEQDSDPYLRQRITVRMPPRDDSGPPVIPMAGFGHNAQSEWPQDPHRHWGNMWLKAGWLNPRRHQRQPPARADAGAPPQAQKHQPAAQEQAAAPQFTPFPGPKELRDMGNKLPGEAAEEQAPAAADPPPRTTPFLSEAELRAEGYGSVLYRPPPNHRGAAPRRPILKNNSQAAAPKQPDLKPNFPPRGHITTTYHHAPLPAKPKYRDDPTPYPGTTPLPKTTHLNAPPRVAQQPFVPFVPPMPAKSEKNSVHVPNDDHRHREHRHRDHRHRDHRHHGHRRHGHHRDGGDRREARAGHHGKRDDDDGHRNGRDKGRRLERRLPGPDQRIYFYDKQAPHYSFTNFSPHSVRYKGKRYPTSEHLYHAFKFMKHKPYLAEHIRTCSSEPRRALIEARRFDSEKRRDWEDKKIEKMEKALWYKFTQRLDLWQELVNTGDAELVEDSPYDWFWGIGQDRKGRNELGKALMRLRKVLVGHPATKALRPYG</sequence>
<dbReference type="Gene3D" id="1.10.357.40">
    <property type="entry name" value="YbiA-like"/>
    <property type="match status" value="1"/>
</dbReference>
<reference evidence="4 5" key="1">
    <citation type="journal article" date="2010" name="Nat. Biotechnol.">
        <title>Genome sequence of the model mushroom Schizophyllum commune.</title>
        <authorList>
            <person name="Ohm R.A."/>
            <person name="de Jong J.F."/>
            <person name="Lugones L.G."/>
            <person name="Aerts A."/>
            <person name="Kothe E."/>
            <person name="Stajich J.E."/>
            <person name="de Vries R.P."/>
            <person name="Record E."/>
            <person name="Levasseur A."/>
            <person name="Baker S.E."/>
            <person name="Bartholomew K.A."/>
            <person name="Coutinho P.M."/>
            <person name="Erdmann S."/>
            <person name="Fowler T.J."/>
            <person name="Gathman A.C."/>
            <person name="Lombard V."/>
            <person name="Henrissat B."/>
            <person name="Knabe N."/>
            <person name="Kuees U."/>
            <person name="Lilly W.W."/>
            <person name="Lindquist E."/>
            <person name="Lucas S."/>
            <person name="Magnuson J.K."/>
            <person name="Piumi F."/>
            <person name="Raudaskoski M."/>
            <person name="Salamov A."/>
            <person name="Schmutz J."/>
            <person name="Schwarze F.W.M.R."/>
            <person name="vanKuyk P.A."/>
            <person name="Horton J.S."/>
            <person name="Grigoriev I.V."/>
            <person name="Woesten H.A.B."/>
        </authorList>
    </citation>
    <scope>NUCLEOTIDE SEQUENCE [LARGE SCALE GENOMIC DNA]</scope>
    <source>
        <strain evidence="5">H4-8 / FGSC 9210</strain>
    </source>
</reference>
<dbReference type="HOGENOM" id="CLU_337122_0_0_1"/>
<dbReference type="GeneID" id="9596679"/>
<dbReference type="EMBL" id="GL377313">
    <property type="protein sequence ID" value="EFI92383.1"/>
    <property type="molecule type" value="Genomic_DNA"/>
</dbReference>
<dbReference type="InterPro" id="IPR037238">
    <property type="entry name" value="YbiA-like_sf"/>
</dbReference>
<feature type="transmembrane region" description="Helical" evidence="2">
    <location>
        <begin position="112"/>
        <end position="130"/>
    </location>
</feature>
<feature type="compositionally biased region" description="Basic and acidic residues" evidence="1">
    <location>
        <begin position="607"/>
        <end position="621"/>
    </location>
</feature>
<dbReference type="InParanoid" id="D8QID1"/>
<dbReference type="Pfam" id="PF08719">
    <property type="entry name" value="NADAR"/>
    <property type="match status" value="1"/>
</dbReference>
<evidence type="ECO:0000256" key="2">
    <source>
        <dbReference type="SAM" id="Phobius"/>
    </source>
</evidence>
<organism evidence="5">
    <name type="scientific">Schizophyllum commune (strain H4-8 / FGSC 9210)</name>
    <name type="common">Split gill fungus</name>
    <dbReference type="NCBI Taxonomy" id="578458"/>
    <lineage>
        <taxon>Eukaryota</taxon>
        <taxon>Fungi</taxon>
        <taxon>Dikarya</taxon>
        <taxon>Basidiomycota</taxon>
        <taxon>Agaricomycotina</taxon>
        <taxon>Agaricomycetes</taxon>
        <taxon>Agaricomycetidae</taxon>
        <taxon>Agaricales</taxon>
        <taxon>Schizophyllaceae</taxon>
        <taxon>Schizophyllum</taxon>
    </lineage>
</organism>
<dbReference type="Proteomes" id="UP000007431">
    <property type="component" value="Unassembled WGS sequence"/>
</dbReference>
<dbReference type="SUPFAM" id="SSF143990">
    <property type="entry name" value="YbiA-like"/>
    <property type="match status" value="1"/>
</dbReference>
<feature type="non-terminal residue" evidence="4">
    <location>
        <position position="845"/>
    </location>
</feature>
<dbReference type="OrthoDB" id="206452at2759"/>
<dbReference type="NCBIfam" id="TIGR02464">
    <property type="entry name" value="ribofla_fusion"/>
    <property type="match status" value="1"/>
</dbReference>
<gene>
    <name evidence="4" type="ORF">SCHCODRAFT_113654</name>
</gene>
<feature type="transmembrane region" description="Helical" evidence="2">
    <location>
        <begin position="175"/>
        <end position="201"/>
    </location>
</feature>
<dbReference type="KEGG" id="scm:SCHCO_02519113"/>
<name>D8QID1_SCHCM</name>
<feature type="transmembrane region" description="Helical" evidence="2">
    <location>
        <begin position="23"/>
        <end position="48"/>
    </location>
</feature>
<feature type="transmembrane region" description="Helical" evidence="2">
    <location>
        <begin position="60"/>
        <end position="79"/>
    </location>
</feature>
<evidence type="ECO:0000313" key="5">
    <source>
        <dbReference type="Proteomes" id="UP000007431"/>
    </source>
</evidence>
<dbReference type="eggNOG" id="ENOG502S5B2">
    <property type="taxonomic scope" value="Eukaryota"/>
</dbReference>
<feature type="region of interest" description="Disordered" evidence="1">
    <location>
        <begin position="425"/>
        <end position="472"/>
    </location>
</feature>
<keyword evidence="2" id="KW-1133">Transmembrane helix</keyword>
<accession>D8QID1</accession>
<dbReference type="InterPro" id="IPR012816">
    <property type="entry name" value="NADAR"/>
</dbReference>
<dbReference type="VEuPathDB" id="FungiDB:SCHCODRAFT_02519113"/>
<protein>
    <recommendedName>
        <fullName evidence="3">NADAR domain-containing protein</fullName>
    </recommendedName>
</protein>
<keyword evidence="5" id="KW-1185">Reference proteome</keyword>
<evidence type="ECO:0000256" key="1">
    <source>
        <dbReference type="SAM" id="MobiDB-lite"/>
    </source>
</evidence>
<feature type="transmembrane region" description="Helical" evidence="2">
    <location>
        <begin position="142"/>
        <end position="163"/>
    </location>
</feature>
<feature type="compositionally biased region" description="Low complexity" evidence="1">
    <location>
        <begin position="429"/>
        <end position="460"/>
    </location>
</feature>
<dbReference type="RefSeq" id="XP_003027286.1">
    <property type="nucleotide sequence ID" value="XM_003027240.1"/>
</dbReference>
<dbReference type="CDD" id="cd15457">
    <property type="entry name" value="NADAR"/>
    <property type="match status" value="1"/>
</dbReference>
<evidence type="ECO:0000259" key="3">
    <source>
        <dbReference type="Pfam" id="PF08719"/>
    </source>
</evidence>
<proteinExistence type="predicted"/>
<evidence type="ECO:0000313" key="4">
    <source>
        <dbReference type="EMBL" id="EFI92383.1"/>
    </source>
</evidence>
<dbReference type="STRING" id="578458.D8QID1"/>
<feature type="compositionally biased region" description="Basic residues" evidence="1">
    <location>
        <begin position="622"/>
        <end position="646"/>
    </location>
</feature>
<dbReference type="AlphaFoldDB" id="D8QID1"/>
<feature type="compositionally biased region" description="Basic and acidic residues" evidence="1">
    <location>
        <begin position="647"/>
        <end position="674"/>
    </location>
</feature>
<feature type="region of interest" description="Disordered" evidence="1">
    <location>
        <begin position="346"/>
        <end position="366"/>
    </location>
</feature>
<feature type="region of interest" description="Disordered" evidence="1">
    <location>
        <begin position="532"/>
        <end position="688"/>
    </location>
</feature>
<feature type="domain" description="NADAR" evidence="3">
    <location>
        <begin position="691"/>
        <end position="832"/>
    </location>
</feature>
<keyword evidence="2" id="KW-0812">Transmembrane</keyword>
<feature type="transmembrane region" description="Helical" evidence="2">
    <location>
        <begin position="222"/>
        <end position="244"/>
    </location>
</feature>
<keyword evidence="2" id="KW-0472">Membrane</keyword>
<feature type="compositionally biased region" description="Low complexity" evidence="1">
    <location>
        <begin position="588"/>
        <end position="598"/>
    </location>
</feature>